<proteinExistence type="predicted"/>
<sequence length="60" mass="6667">MNFDHLQEVFSLSCRKPFAEIFSMNPARETRFETGCSPPSVPYLAPTGTSNAETARDRAS</sequence>
<accession>A0A4Y7THX3</accession>
<dbReference type="Proteomes" id="UP000298030">
    <property type="component" value="Unassembled WGS sequence"/>
</dbReference>
<comment type="caution">
    <text evidence="2">The sequence shown here is derived from an EMBL/GenBank/DDBJ whole genome shotgun (WGS) entry which is preliminary data.</text>
</comment>
<keyword evidence="3" id="KW-1185">Reference proteome</keyword>
<evidence type="ECO:0000256" key="1">
    <source>
        <dbReference type="SAM" id="MobiDB-lite"/>
    </source>
</evidence>
<gene>
    <name evidence="2" type="ORF">FA13DRAFT_1730546</name>
</gene>
<evidence type="ECO:0000313" key="2">
    <source>
        <dbReference type="EMBL" id="TEB33528.1"/>
    </source>
</evidence>
<name>A0A4Y7THX3_COPMI</name>
<protein>
    <submittedName>
        <fullName evidence="2">Uncharacterized protein</fullName>
    </submittedName>
</protein>
<reference evidence="2 3" key="1">
    <citation type="journal article" date="2019" name="Nat. Ecol. Evol.">
        <title>Megaphylogeny resolves global patterns of mushroom evolution.</title>
        <authorList>
            <person name="Varga T."/>
            <person name="Krizsan K."/>
            <person name="Foldi C."/>
            <person name="Dima B."/>
            <person name="Sanchez-Garcia M."/>
            <person name="Sanchez-Ramirez S."/>
            <person name="Szollosi G.J."/>
            <person name="Szarkandi J.G."/>
            <person name="Papp V."/>
            <person name="Albert L."/>
            <person name="Andreopoulos W."/>
            <person name="Angelini C."/>
            <person name="Antonin V."/>
            <person name="Barry K.W."/>
            <person name="Bougher N.L."/>
            <person name="Buchanan P."/>
            <person name="Buyck B."/>
            <person name="Bense V."/>
            <person name="Catcheside P."/>
            <person name="Chovatia M."/>
            <person name="Cooper J."/>
            <person name="Damon W."/>
            <person name="Desjardin D."/>
            <person name="Finy P."/>
            <person name="Geml J."/>
            <person name="Haridas S."/>
            <person name="Hughes K."/>
            <person name="Justo A."/>
            <person name="Karasinski D."/>
            <person name="Kautmanova I."/>
            <person name="Kiss B."/>
            <person name="Kocsube S."/>
            <person name="Kotiranta H."/>
            <person name="LaButti K.M."/>
            <person name="Lechner B.E."/>
            <person name="Liimatainen K."/>
            <person name="Lipzen A."/>
            <person name="Lukacs Z."/>
            <person name="Mihaltcheva S."/>
            <person name="Morgado L.N."/>
            <person name="Niskanen T."/>
            <person name="Noordeloos M.E."/>
            <person name="Ohm R.A."/>
            <person name="Ortiz-Santana B."/>
            <person name="Ovrebo C."/>
            <person name="Racz N."/>
            <person name="Riley R."/>
            <person name="Savchenko A."/>
            <person name="Shiryaev A."/>
            <person name="Soop K."/>
            <person name="Spirin V."/>
            <person name="Szebenyi C."/>
            <person name="Tomsovsky M."/>
            <person name="Tulloss R.E."/>
            <person name="Uehling J."/>
            <person name="Grigoriev I.V."/>
            <person name="Vagvolgyi C."/>
            <person name="Papp T."/>
            <person name="Martin F.M."/>
            <person name="Miettinen O."/>
            <person name="Hibbett D.S."/>
            <person name="Nagy L.G."/>
        </authorList>
    </citation>
    <scope>NUCLEOTIDE SEQUENCE [LARGE SCALE GENOMIC DNA]</scope>
    <source>
        <strain evidence="2 3">FP101781</strain>
    </source>
</reference>
<dbReference type="EMBL" id="QPFP01000012">
    <property type="protein sequence ID" value="TEB33528.1"/>
    <property type="molecule type" value="Genomic_DNA"/>
</dbReference>
<organism evidence="2 3">
    <name type="scientific">Coprinellus micaceus</name>
    <name type="common">Glistening ink-cap mushroom</name>
    <name type="synonym">Coprinus micaceus</name>
    <dbReference type="NCBI Taxonomy" id="71717"/>
    <lineage>
        <taxon>Eukaryota</taxon>
        <taxon>Fungi</taxon>
        <taxon>Dikarya</taxon>
        <taxon>Basidiomycota</taxon>
        <taxon>Agaricomycotina</taxon>
        <taxon>Agaricomycetes</taxon>
        <taxon>Agaricomycetidae</taxon>
        <taxon>Agaricales</taxon>
        <taxon>Agaricineae</taxon>
        <taxon>Psathyrellaceae</taxon>
        <taxon>Coprinellus</taxon>
    </lineage>
</organism>
<dbReference type="AlphaFoldDB" id="A0A4Y7THX3"/>
<feature type="region of interest" description="Disordered" evidence="1">
    <location>
        <begin position="33"/>
        <end position="60"/>
    </location>
</feature>
<evidence type="ECO:0000313" key="3">
    <source>
        <dbReference type="Proteomes" id="UP000298030"/>
    </source>
</evidence>